<proteinExistence type="predicted"/>
<dbReference type="Proteomes" id="UP000800039">
    <property type="component" value="Unassembled WGS sequence"/>
</dbReference>
<dbReference type="OrthoDB" id="3783465at2759"/>
<organism evidence="1 2">
    <name type="scientific">Cucurbitaria berberidis CBS 394.84</name>
    <dbReference type="NCBI Taxonomy" id="1168544"/>
    <lineage>
        <taxon>Eukaryota</taxon>
        <taxon>Fungi</taxon>
        <taxon>Dikarya</taxon>
        <taxon>Ascomycota</taxon>
        <taxon>Pezizomycotina</taxon>
        <taxon>Dothideomycetes</taxon>
        <taxon>Pleosporomycetidae</taxon>
        <taxon>Pleosporales</taxon>
        <taxon>Pleosporineae</taxon>
        <taxon>Cucurbitariaceae</taxon>
        <taxon>Cucurbitaria</taxon>
    </lineage>
</organism>
<gene>
    <name evidence="1" type="ORF">K460DRAFT_147027</name>
</gene>
<dbReference type="EMBL" id="ML976617">
    <property type="protein sequence ID" value="KAF1843545.1"/>
    <property type="molecule type" value="Genomic_DNA"/>
</dbReference>
<reference evidence="1" key="1">
    <citation type="submission" date="2020-01" db="EMBL/GenBank/DDBJ databases">
        <authorList>
            <consortium name="DOE Joint Genome Institute"/>
            <person name="Haridas S."/>
            <person name="Albert R."/>
            <person name="Binder M."/>
            <person name="Bloem J."/>
            <person name="Labutti K."/>
            <person name="Salamov A."/>
            <person name="Andreopoulos B."/>
            <person name="Baker S.E."/>
            <person name="Barry K."/>
            <person name="Bills G."/>
            <person name="Bluhm B.H."/>
            <person name="Cannon C."/>
            <person name="Castanera R."/>
            <person name="Culley D.E."/>
            <person name="Daum C."/>
            <person name="Ezra D."/>
            <person name="Gonzalez J.B."/>
            <person name="Henrissat B."/>
            <person name="Kuo A."/>
            <person name="Liang C."/>
            <person name="Lipzen A."/>
            <person name="Lutzoni F."/>
            <person name="Magnuson J."/>
            <person name="Mondo S."/>
            <person name="Nolan M."/>
            <person name="Ohm R."/>
            <person name="Pangilinan J."/>
            <person name="Park H.-J."/>
            <person name="Ramirez L."/>
            <person name="Alfaro M."/>
            <person name="Sun H."/>
            <person name="Tritt A."/>
            <person name="Yoshinaga Y."/>
            <person name="Zwiers L.-H."/>
            <person name="Turgeon B.G."/>
            <person name="Goodwin S.B."/>
            <person name="Spatafora J.W."/>
            <person name="Crous P.W."/>
            <person name="Grigoriev I.V."/>
        </authorList>
    </citation>
    <scope>NUCLEOTIDE SEQUENCE</scope>
    <source>
        <strain evidence="1">CBS 394.84</strain>
    </source>
</reference>
<keyword evidence="2" id="KW-1185">Reference proteome</keyword>
<dbReference type="RefSeq" id="XP_040786108.1">
    <property type="nucleotide sequence ID" value="XM_040926785.1"/>
</dbReference>
<name>A0A9P4L688_9PLEO</name>
<sequence length="255" mass="29286">MRPDQIDPLAWNFSHDARAFDRSNLPNTSHVYPLRLRNQVSINVTEKSLRMDFNLVPCIPDPQKNPKDKKHLRAILGDVFGQALHDGNVSQYLPMLQDFFLGMEVKRNYRPDEPFKLVDVAMPQNFKPSVIKGVAGNSTSYTVVDYFNQVILEDGKKIEYPHFPLVRGGLDSWFPMEMLQPVKEQPLHRFEPLLPTLKKHVVQFSKLDRAGEAVAKKQADDFFDEFTKVRGNDIAFWGGWKMLIGLGCCYEASLF</sequence>
<dbReference type="GeneID" id="63844037"/>
<evidence type="ECO:0000313" key="2">
    <source>
        <dbReference type="Proteomes" id="UP000800039"/>
    </source>
</evidence>
<dbReference type="Gene3D" id="2.170.260.10">
    <property type="entry name" value="paz domain"/>
    <property type="match status" value="1"/>
</dbReference>
<evidence type="ECO:0000313" key="1">
    <source>
        <dbReference type="EMBL" id="KAF1843545.1"/>
    </source>
</evidence>
<comment type="caution">
    <text evidence="1">The sequence shown here is derived from an EMBL/GenBank/DDBJ whole genome shotgun (WGS) entry which is preliminary data.</text>
</comment>
<accession>A0A9P4L688</accession>
<dbReference type="InterPro" id="IPR036085">
    <property type="entry name" value="PAZ_dom_sf"/>
</dbReference>
<dbReference type="AlphaFoldDB" id="A0A9P4L688"/>
<protein>
    <submittedName>
        <fullName evidence="1">Uncharacterized protein</fullName>
    </submittedName>
</protein>
<dbReference type="SUPFAM" id="SSF101690">
    <property type="entry name" value="PAZ domain"/>
    <property type="match status" value="1"/>
</dbReference>